<keyword evidence="10" id="KW-1185">Reference proteome</keyword>
<dbReference type="InterPro" id="IPR019310">
    <property type="entry name" value="Efg1"/>
</dbReference>
<keyword evidence="6" id="KW-0175">Coiled coil</keyword>
<accession>A0A9P6C6E7</accession>
<feature type="region of interest" description="Disordered" evidence="8">
    <location>
        <begin position="163"/>
        <end position="183"/>
    </location>
</feature>
<evidence type="ECO:0000256" key="1">
    <source>
        <dbReference type="ARBA" id="ARBA00004604"/>
    </source>
</evidence>
<evidence type="ECO:0000256" key="5">
    <source>
        <dbReference type="ARBA" id="ARBA00022552"/>
    </source>
</evidence>
<gene>
    <name evidence="9" type="ORF">P691DRAFT_726683</name>
</gene>
<reference evidence="9" key="1">
    <citation type="submission" date="2020-11" db="EMBL/GenBank/DDBJ databases">
        <authorList>
            <consortium name="DOE Joint Genome Institute"/>
            <person name="Ahrendt S."/>
            <person name="Riley R."/>
            <person name="Andreopoulos W."/>
            <person name="Labutti K."/>
            <person name="Pangilinan J."/>
            <person name="Ruiz-Duenas F.J."/>
            <person name="Barrasa J.M."/>
            <person name="Sanchez-Garcia M."/>
            <person name="Camarero S."/>
            <person name="Miyauchi S."/>
            <person name="Serrano A."/>
            <person name="Linde D."/>
            <person name="Babiker R."/>
            <person name="Drula E."/>
            <person name="Ayuso-Fernandez I."/>
            <person name="Pacheco R."/>
            <person name="Padilla G."/>
            <person name="Ferreira P."/>
            <person name="Barriuso J."/>
            <person name="Kellner H."/>
            <person name="Castanera R."/>
            <person name="Alfaro M."/>
            <person name="Ramirez L."/>
            <person name="Pisabarro A.G."/>
            <person name="Kuo A."/>
            <person name="Tritt A."/>
            <person name="Lipzen A."/>
            <person name="He G."/>
            <person name="Yan M."/>
            <person name="Ng V."/>
            <person name="Cullen D."/>
            <person name="Martin F."/>
            <person name="Rosso M.-N."/>
            <person name="Henrissat B."/>
            <person name="Hibbett D."/>
            <person name="Martinez A.T."/>
            <person name="Grigoriev I.V."/>
        </authorList>
    </citation>
    <scope>NUCLEOTIDE SEQUENCE</scope>
    <source>
        <strain evidence="9">MF-IS2</strain>
    </source>
</reference>
<feature type="compositionally biased region" description="Basic and acidic residues" evidence="8">
    <location>
        <begin position="228"/>
        <end position="241"/>
    </location>
</feature>
<evidence type="ECO:0000313" key="10">
    <source>
        <dbReference type="Proteomes" id="UP000807342"/>
    </source>
</evidence>
<evidence type="ECO:0000256" key="8">
    <source>
        <dbReference type="SAM" id="MobiDB-lite"/>
    </source>
</evidence>
<keyword evidence="7" id="KW-0539">Nucleus</keyword>
<evidence type="ECO:0000256" key="2">
    <source>
        <dbReference type="ARBA" id="ARBA00006916"/>
    </source>
</evidence>
<proteinExistence type="inferred from homology"/>
<feature type="region of interest" description="Disordered" evidence="8">
    <location>
        <begin position="198"/>
        <end position="262"/>
    </location>
</feature>
<feature type="compositionally biased region" description="Acidic residues" evidence="8">
    <location>
        <begin position="242"/>
        <end position="262"/>
    </location>
</feature>
<keyword evidence="5" id="KW-0698">rRNA processing</keyword>
<dbReference type="InterPro" id="IPR050786">
    <property type="entry name" value="EFG1_rRNA-proc"/>
</dbReference>
<dbReference type="Proteomes" id="UP000807342">
    <property type="component" value="Unassembled WGS sequence"/>
</dbReference>
<evidence type="ECO:0000313" key="9">
    <source>
        <dbReference type="EMBL" id="KAF9450113.1"/>
    </source>
</evidence>
<dbReference type="EMBL" id="MU151112">
    <property type="protein sequence ID" value="KAF9450113.1"/>
    <property type="molecule type" value="Genomic_DNA"/>
</dbReference>
<evidence type="ECO:0000256" key="3">
    <source>
        <dbReference type="ARBA" id="ARBA00018689"/>
    </source>
</evidence>
<dbReference type="PANTHER" id="PTHR33911">
    <property type="entry name" value="RRNA-PROCESSING PROTEIN EFG1"/>
    <property type="match status" value="1"/>
</dbReference>
<dbReference type="GO" id="GO:0030688">
    <property type="term" value="C:preribosome, small subunit precursor"/>
    <property type="evidence" value="ECO:0007669"/>
    <property type="project" value="TreeGrafter"/>
</dbReference>
<evidence type="ECO:0000256" key="4">
    <source>
        <dbReference type="ARBA" id="ARBA00019827"/>
    </source>
</evidence>
<name>A0A9P6C6E7_9AGAR</name>
<organism evidence="9 10">
    <name type="scientific">Macrolepiota fuliginosa MF-IS2</name>
    <dbReference type="NCBI Taxonomy" id="1400762"/>
    <lineage>
        <taxon>Eukaryota</taxon>
        <taxon>Fungi</taxon>
        <taxon>Dikarya</taxon>
        <taxon>Basidiomycota</taxon>
        <taxon>Agaricomycotina</taxon>
        <taxon>Agaricomycetes</taxon>
        <taxon>Agaricomycetidae</taxon>
        <taxon>Agaricales</taxon>
        <taxon>Agaricineae</taxon>
        <taxon>Agaricaceae</taxon>
        <taxon>Macrolepiota</taxon>
    </lineage>
</organism>
<dbReference type="Pfam" id="PF10153">
    <property type="entry name" value="Efg1"/>
    <property type="match status" value="1"/>
</dbReference>
<feature type="region of interest" description="Disordered" evidence="8">
    <location>
        <begin position="1"/>
        <end position="48"/>
    </location>
</feature>
<dbReference type="PANTHER" id="PTHR33911:SF1">
    <property type="entry name" value="RRNA-PROCESSING PROTEIN EFG1"/>
    <property type="match status" value="1"/>
</dbReference>
<dbReference type="GO" id="GO:0000462">
    <property type="term" value="P:maturation of SSU-rRNA from tricistronic rRNA transcript (SSU-rRNA, 5.8S rRNA, LSU-rRNA)"/>
    <property type="evidence" value="ECO:0007669"/>
    <property type="project" value="TreeGrafter"/>
</dbReference>
<feature type="compositionally biased region" description="Basic and acidic residues" evidence="8">
    <location>
        <begin position="198"/>
        <end position="212"/>
    </location>
</feature>
<dbReference type="GO" id="GO:0005730">
    <property type="term" value="C:nucleolus"/>
    <property type="evidence" value="ECO:0007669"/>
    <property type="project" value="UniProtKB-SubCell"/>
</dbReference>
<feature type="compositionally biased region" description="Polar residues" evidence="8">
    <location>
        <begin position="11"/>
        <end position="25"/>
    </location>
</feature>
<dbReference type="AlphaFoldDB" id="A0A9P6C6E7"/>
<sequence>MAPMRTHHTQPEASTSTKWNKNPNGRSKRHHPQSGKESVTPGISKIKSSLRQTRRLLAKDNLAANMRVETERRLRALETELAQAELANKERAMATRYHKVKFFERQKVTRKINQTKKQLSSTTDDSTEKKLVNALNDLRVDLNYILHYPKLKKYISLFPPEVRQDESGSGIAEEDAAKTAQAREEVRGWVRSCMEEGKFPKEPELHPSSDTKHHSKYNRWEGGVTSKKPTELKSKSRPALEEHDDAIEQDEFFGDDDESNAT</sequence>
<protein>
    <recommendedName>
        <fullName evidence="3">rRNA-processing protein EFG1</fullName>
    </recommendedName>
    <alternativeName>
        <fullName evidence="4">rRNA-processing protein efg1</fullName>
    </alternativeName>
</protein>
<comment type="subcellular location">
    <subcellularLocation>
        <location evidence="1">Nucleus</location>
        <location evidence="1">Nucleolus</location>
    </subcellularLocation>
</comment>
<dbReference type="OrthoDB" id="47732at2759"/>
<evidence type="ECO:0000256" key="7">
    <source>
        <dbReference type="ARBA" id="ARBA00023242"/>
    </source>
</evidence>
<evidence type="ECO:0000256" key="6">
    <source>
        <dbReference type="ARBA" id="ARBA00023054"/>
    </source>
</evidence>
<comment type="similarity">
    <text evidence="2">Belongs to the EFG1 family.</text>
</comment>
<comment type="caution">
    <text evidence="9">The sequence shown here is derived from an EMBL/GenBank/DDBJ whole genome shotgun (WGS) entry which is preliminary data.</text>
</comment>